<dbReference type="RefSeq" id="WP_165245351.1">
    <property type="nucleotide sequence ID" value="NZ_JAAKZV010000373.1"/>
</dbReference>
<accession>A0A6G4UE12</accession>
<dbReference type="AlphaFoldDB" id="A0A6G4UE12"/>
<organism evidence="2 3">
    <name type="scientific">Streptomyces coryli</name>
    <dbReference type="NCBI Taxonomy" id="1128680"/>
    <lineage>
        <taxon>Bacteria</taxon>
        <taxon>Bacillati</taxon>
        <taxon>Actinomycetota</taxon>
        <taxon>Actinomycetes</taxon>
        <taxon>Kitasatosporales</taxon>
        <taxon>Streptomycetaceae</taxon>
        <taxon>Streptomyces</taxon>
    </lineage>
</organism>
<evidence type="ECO:0000256" key="1">
    <source>
        <dbReference type="SAM" id="MobiDB-lite"/>
    </source>
</evidence>
<reference evidence="2 3" key="1">
    <citation type="submission" date="2020-02" db="EMBL/GenBank/DDBJ databases">
        <title>Whole-genome analyses of novel actinobacteria.</title>
        <authorList>
            <person name="Sahin N."/>
        </authorList>
    </citation>
    <scope>NUCLEOTIDE SEQUENCE [LARGE SCALE GENOMIC DNA]</scope>
    <source>
        <strain evidence="2 3">A7024</strain>
    </source>
</reference>
<proteinExistence type="predicted"/>
<keyword evidence="3" id="KW-1185">Reference proteome</keyword>
<evidence type="ECO:0008006" key="4">
    <source>
        <dbReference type="Google" id="ProtNLM"/>
    </source>
</evidence>
<sequence>MTVTVDTEMAEAAGAATTPSAAVTSAAAATSEMATTEHAQQFFTERLWKAVRGGDVERTVRALERLDDGVRRSLLPELKELRAEYRREEGWSDNWRERRLALLFAGAGCQTGAAAAATWLAARDLRRWSRALPHEHVVRVLRHRDPGWLGDVAHRLAARPTTAAEDYEVIRALAERSGGPMPATDGFVEGWAWAKSVWNQNRTDESLLDRLRADPITPDLAPRLLSDVEIGGRVMAWSMEDHPAAWTGAIPRLCAEGLLKRADVLDTCIATLLRGGRPAALRPFLYLVTYLRPTPEESAAHLDDWAALAADAPSTVAGYAQERLAELLADGGLSAERLADVSAGVLFRTEKKLVRAQLQLIDRAIKSRREDAGVLLPAAAEAFGHGDDGLRERAVKLVRRHLPKADAAAHERIAEAAGALTRTQQAVLADALRVPVAPDPAGDTAGPEEELLPPPPVPEPLGPAPVEPAAIAGEIAVLLAGQGTFLDHERGLDALVRAAHRDRAGLKEALGSLPARHSWWYAEDEYRLQYYGIGLVVDAVLGELDLELLRRGRESLTKAGEKHVYGAFERLHTARLVEAAWGIAMDRPLPHLLATPNTSDGSIEVATLLDRLRGYARAGMEPEPVDLGLALLRVRVPGAAGADASGSGATGSDSAGSDIAASVTVASATATSASHIAAARELGAAGERLADWLAAGGLPARTLERRVGRLPEGRREWWYASRKVEELLRMVVGESEVLRRDFPQPLAGMGRGYDPYAQPMRWYERSARRGAITVFPHDPEAVAAFWLPAVAAGAEEDTRGAAERLPQLAEAPGRPGPAVHLAIAFGLCARHPQDRLAATDALLTLAARGNLDATRLGTDLAELVLLGAGKLTRLADATRTAAQTGAWRTIHAVLTAALPPLLTTDQRPHALGALLAVAADCAERVGTARPLPGLDHLPTGTGSQLARQADRLRAVVTAAEATA</sequence>
<gene>
    <name evidence="2" type="ORF">G5C51_39490</name>
</gene>
<evidence type="ECO:0000313" key="2">
    <source>
        <dbReference type="EMBL" id="NGN69960.1"/>
    </source>
</evidence>
<feature type="compositionally biased region" description="Pro residues" evidence="1">
    <location>
        <begin position="452"/>
        <end position="465"/>
    </location>
</feature>
<evidence type="ECO:0000313" key="3">
    <source>
        <dbReference type="Proteomes" id="UP000481583"/>
    </source>
</evidence>
<protein>
    <recommendedName>
        <fullName evidence="4">Secreted protein</fullName>
    </recommendedName>
</protein>
<comment type="caution">
    <text evidence="2">The sequence shown here is derived from an EMBL/GenBank/DDBJ whole genome shotgun (WGS) entry which is preliminary data.</text>
</comment>
<dbReference type="Proteomes" id="UP000481583">
    <property type="component" value="Unassembled WGS sequence"/>
</dbReference>
<feature type="region of interest" description="Disordered" evidence="1">
    <location>
        <begin position="437"/>
        <end position="465"/>
    </location>
</feature>
<name>A0A6G4UE12_9ACTN</name>
<dbReference type="EMBL" id="JAAKZV010000373">
    <property type="protein sequence ID" value="NGN69960.1"/>
    <property type="molecule type" value="Genomic_DNA"/>
</dbReference>